<evidence type="ECO:0000313" key="4">
    <source>
        <dbReference type="Proteomes" id="UP001243330"/>
    </source>
</evidence>
<protein>
    <recommendedName>
        <fullName evidence="2">Nephrocystin 3-like N-terminal domain-containing protein</fullName>
    </recommendedName>
</protein>
<comment type="caution">
    <text evidence="3">The sequence shown here is derived from an EMBL/GenBank/DDBJ whole genome shotgun (WGS) entry which is preliminary data.</text>
</comment>
<gene>
    <name evidence="3" type="ORF">CCHR01_02843</name>
</gene>
<proteinExistence type="predicted"/>
<organism evidence="3 4">
    <name type="scientific">Colletotrichum chrysophilum</name>
    <dbReference type="NCBI Taxonomy" id="1836956"/>
    <lineage>
        <taxon>Eukaryota</taxon>
        <taxon>Fungi</taxon>
        <taxon>Dikarya</taxon>
        <taxon>Ascomycota</taxon>
        <taxon>Pezizomycotina</taxon>
        <taxon>Sordariomycetes</taxon>
        <taxon>Hypocreomycetidae</taxon>
        <taxon>Glomerellales</taxon>
        <taxon>Glomerellaceae</taxon>
        <taxon>Colletotrichum</taxon>
        <taxon>Colletotrichum gloeosporioides species complex</taxon>
    </lineage>
</organism>
<evidence type="ECO:0000259" key="2">
    <source>
        <dbReference type="Pfam" id="PF24883"/>
    </source>
</evidence>
<dbReference type="Pfam" id="PF24883">
    <property type="entry name" value="NPHP3_N"/>
    <property type="match status" value="1"/>
</dbReference>
<evidence type="ECO:0000313" key="3">
    <source>
        <dbReference type="EMBL" id="KAK1854567.1"/>
    </source>
</evidence>
<dbReference type="InterPro" id="IPR027417">
    <property type="entry name" value="P-loop_NTPase"/>
</dbReference>
<feature type="domain" description="Nephrocystin 3-like N-terminal" evidence="2">
    <location>
        <begin position="281"/>
        <end position="419"/>
    </location>
</feature>
<evidence type="ECO:0000256" key="1">
    <source>
        <dbReference type="ARBA" id="ARBA00022737"/>
    </source>
</evidence>
<dbReference type="EMBL" id="JAQOWY010000035">
    <property type="protein sequence ID" value="KAK1854567.1"/>
    <property type="molecule type" value="Genomic_DNA"/>
</dbReference>
<accession>A0AAD9EP63</accession>
<dbReference type="Gene3D" id="3.40.50.300">
    <property type="entry name" value="P-loop containing nucleotide triphosphate hydrolases"/>
    <property type="match status" value="1"/>
</dbReference>
<sequence length="1467" mass="166089">MALAIRNAAPLKPEIRLAQAVSEFEASLGDGNKEVFRTTRKAALRTAPILSDVMRLTAEIDSRVRKQHGLSRCFGPRLTNILQAVQQFAALGDTVVGGSQNLVACGVWSAVRTTLYVAVNYASYLEKMSLLFMTAGRQAPRYQALATIYPQSETLQSCLSEYFIVVVHVCQKIQKYGNRSAFGQFKSSLNDADLKGYQADLEVWGNAIKDQATVLLNQVVHHESQENNKSRMLMSWWSASARRQQALERKMRWLDACSTYDFQTTWKQIRKRGSTSLLPTWPDYQQWKQEIESTSAILFSGKVGAGKSVTMANIVDDVYLVEDAVVVYFFCRHDIQESLKSRIILGSLARQYLSYFPEDNGVFKECVSSLDLDELTTLVKLKCDNRPRYLLLDGLDECSEEERRFVLVQLSFLQRHSSWRLGFSARLSTESFIQRHITLRRHISLPILNPDIERYIDNELDNRLSSGQLTLGDPNLLLEIRNALLSGANGMFLWVALQLDQVCSEISDHAIRLAIKSLPRDLSETYARILGESSARDTGRHHVRLFKFLAAAYMPLTIDQIQEVASVTIGDATWDPSKRINNIRRVVGFCGSLVMIQEEEQTVQFVHHSARSFCQGVLEGFGRWKFCFSDDEAHREIGETAVTYLSYGIFDTRLSIQLMPKVNVDGFAQRIVQQTIGTSNPIVNLALDFVMPKTDNNRDIAHFLTHTHERTSATEFESTNHPFLPYAREFWILHTRNIENSEVHRLWEQLFNEVDLSHLQLTPHVAGPLDHFKAPCKHPIASAFLWAVNYSHVAVFDRVMDLGRNHPFAPGLPWARFRFFRSLLQYLQPHGPFDKVPRLNRQMIRRLLPMAVVLRVYHAVEWMLPHVDAAQILSVFEVAISCGNYTSAAVLSSNAAFSPPNKPIIPTELMLLAASTHDPRMIGLLAKMGAARSAHTNTSALSSLLHSDMHHGALLEATAILANAGLQPNTLNSRDKFAVFQLLALSPETSAKMALQSVESTLAADSDFPRLHQQILQRACSIGSFDLANAVLASYDNFTTGERKVGISKVPHFPFEGNELVLVLQMVSESRTKLASLLVNRGCHDKDRRGFRRALVLRHWQLADALLNGRDLTSDTLTLCDNHELLHLCLFQGDLIGINVLLKIGISFENPSTGPLFKHATPMQTLLAQDSEYFIRLSMVELHIRGALSMDVPTKFSDLRTAVKRLLSPSSSSAWDPQIQQIVREQLSRNVYSHAYDLGWLICISAVSVRKIVQTHFLSFGNDQTGLVLLENWLGLLEEIYRSNGVPVVCDELQRTLAIRELFGATAVVDAFSAPWSRWQAQMTWMLWQFIDLFADRDSTKPATPSRDRALRELSLLLCRAPLECVFPELCSDVPSIRERVFKILRVADESLGLHWVLQYLFMRSRRFSVSDFCDFSKDWKRTTRGVDIFSKPHEAFVLMEWTERDRQTLERANFMRPGLRKALSSP</sequence>
<dbReference type="Proteomes" id="UP001243330">
    <property type="component" value="Unassembled WGS sequence"/>
</dbReference>
<name>A0AAD9EP63_9PEZI</name>
<keyword evidence="1" id="KW-0677">Repeat</keyword>
<dbReference type="PANTHER" id="PTHR10039:SF10">
    <property type="entry name" value="NACHT DOMAIN-CONTAINING PROTEIN"/>
    <property type="match status" value="1"/>
</dbReference>
<keyword evidence="4" id="KW-1185">Reference proteome</keyword>
<reference evidence="3" key="1">
    <citation type="submission" date="2023-01" db="EMBL/GenBank/DDBJ databases">
        <title>Colletotrichum chrysophilum M932 genome sequence.</title>
        <authorList>
            <person name="Baroncelli R."/>
        </authorList>
    </citation>
    <scope>NUCLEOTIDE SEQUENCE</scope>
    <source>
        <strain evidence="3">M932</strain>
    </source>
</reference>
<dbReference type="PANTHER" id="PTHR10039">
    <property type="entry name" value="AMELOGENIN"/>
    <property type="match status" value="1"/>
</dbReference>
<dbReference type="InterPro" id="IPR056884">
    <property type="entry name" value="NPHP3-like_N"/>
</dbReference>
<dbReference type="SUPFAM" id="SSF52540">
    <property type="entry name" value="P-loop containing nucleoside triphosphate hydrolases"/>
    <property type="match status" value="1"/>
</dbReference>